<sequence>MVPSQWWTKNHHLSIGLSISVHSNEYNFGFQSTGIFPLNKQIFSDDEFIPVEVTDQPEPLPQYQPEPEPQPGCSHGDNIPEDVTLEQNYPRHQTPQPENLTPERNPKDVNDRDMVEKVGKFIITPSIIQGVIINYPAISKIIIKQH</sequence>
<dbReference type="Proteomes" id="UP001516400">
    <property type="component" value="Unassembled WGS sequence"/>
</dbReference>
<feature type="region of interest" description="Disordered" evidence="1">
    <location>
        <begin position="54"/>
        <end position="111"/>
    </location>
</feature>
<evidence type="ECO:0000256" key="1">
    <source>
        <dbReference type="SAM" id="MobiDB-lite"/>
    </source>
</evidence>
<evidence type="ECO:0000313" key="3">
    <source>
        <dbReference type="Proteomes" id="UP001516400"/>
    </source>
</evidence>
<gene>
    <name evidence="2" type="ORF">HHI36_006348</name>
</gene>
<feature type="compositionally biased region" description="Polar residues" evidence="1">
    <location>
        <begin position="85"/>
        <end position="99"/>
    </location>
</feature>
<organism evidence="2 3">
    <name type="scientific">Cryptolaemus montrouzieri</name>
    <dbReference type="NCBI Taxonomy" id="559131"/>
    <lineage>
        <taxon>Eukaryota</taxon>
        <taxon>Metazoa</taxon>
        <taxon>Ecdysozoa</taxon>
        <taxon>Arthropoda</taxon>
        <taxon>Hexapoda</taxon>
        <taxon>Insecta</taxon>
        <taxon>Pterygota</taxon>
        <taxon>Neoptera</taxon>
        <taxon>Endopterygota</taxon>
        <taxon>Coleoptera</taxon>
        <taxon>Polyphaga</taxon>
        <taxon>Cucujiformia</taxon>
        <taxon>Coccinelloidea</taxon>
        <taxon>Coccinellidae</taxon>
        <taxon>Scymninae</taxon>
        <taxon>Scymnini</taxon>
        <taxon>Cryptolaemus</taxon>
    </lineage>
</organism>
<dbReference type="EMBL" id="JABFTP020000144">
    <property type="protein sequence ID" value="KAL3283198.1"/>
    <property type="molecule type" value="Genomic_DNA"/>
</dbReference>
<accession>A0ABD2NWT5</accession>
<comment type="caution">
    <text evidence="2">The sequence shown here is derived from an EMBL/GenBank/DDBJ whole genome shotgun (WGS) entry which is preliminary data.</text>
</comment>
<dbReference type="AlphaFoldDB" id="A0ABD2NWT5"/>
<protein>
    <submittedName>
        <fullName evidence="2">Uncharacterized protein</fullName>
    </submittedName>
</protein>
<keyword evidence="3" id="KW-1185">Reference proteome</keyword>
<name>A0ABD2NWT5_9CUCU</name>
<proteinExistence type="predicted"/>
<evidence type="ECO:0000313" key="2">
    <source>
        <dbReference type="EMBL" id="KAL3283198.1"/>
    </source>
</evidence>
<feature type="compositionally biased region" description="Pro residues" evidence="1">
    <location>
        <begin position="58"/>
        <end position="70"/>
    </location>
</feature>
<reference evidence="2 3" key="1">
    <citation type="journal article" date="2021" name="BMC Biol.">
        <title>Horizontally acquired antibacterial genes associated with adaptive radiation of ladybird beetles.</title>
        <authorList>
            <person name="Li H.S."/>
            <person name="Tang X.F."/>
            <person name="Huang Y.H."/>
            <person name="Xu Z.Y."/>
            <person name="Chen M.L."/>
            <person name="Du X.Y."/>
            <person name="Qiu B.Y."/>
            <person name="Chen P.T."/>
            <person name="Zhang W."/>
            <person name="Slipinski A."/>
            <person name="Escalona H.E."/>
            <person name="Waterhouse R.M."/>
            <person name="Zwick A."/>
            <person name="Pang H."/>
        </authorList>
    </citation>
    <scope>NUCLEOTIDE SEQUENCE [LARGE SCALE GENOMIC DNA]</scope>
    <source>
        <strain evidence="2">SYSU2018</strain>
    </source>
</reference>